<dbReference type="AlphaFoldDB" id="A0A819R3E7"/>
<dbReference type="EMBL" id="CAJOAX010009957">
    <property type="protein sequence ID" value="CAF4066239.1"/>
    <property type="molecule type" value="Genomic_DNA"/>
</dbReference>
<proteinExistence type="predicted"/>
<evidence type="ECO:0000313" key="5">
    <source>
        <dbReference type="Proteomes" id="UP000663874"/>
    </source>
</evidence>
<dbReference type="Proteomes" id="UP000663889">
    <property type="component" value="Unassembled WGS sequence"/>
</dbReference>
<dbReference type="EMBL" id="CAJNOU010005450">
    <property type="protein sequence ID" value="CAF1478470.1"/>
    <property type="molecule type" value="Genomic_DNA"/>
</dbReference>
<protein>
    <submittedName>
        <fullName evidence="3">Uncharacterized protein</fullName>
    </submittedName>
</protein>
<name>A0A819R3E7_9BILA</name>
<organism evidence="3 5">
    <name type="scientific">Rotaria sordida</name>
    <dbReference type="NCBI Taxonomy" id="392033"/>
    <lineage>
        <taxon>Eukaryota</taxon>
        <taxon>Metazoa</taxon>
        <taxon>Spiralia</taxon>
        <taxon>Gnathifera</taxon>
        <taxon>Rotifera</taxon>
        <taxon>Eurotatoria</taxon>
        <taxon>Bdelloidea</taxon>
        <taxon>Philodinida</taxon>
        <taxon>Philodinidae</taxon>
        <taxon>Rotaria</taxon>
    </lineage>
</organism>
<evidence type="ECO:0000313" key="2">
    <source>
        <dbReference type="EMBL" id="CAF1478470.1"/>
    </source>
</evidence>
<accession>A0A819R3E7</accession>
<evidence type="ECO:0000256" key="1">
    <source>
        <dbReference type="SAM" id="MobiDB-lite"/>
    </source>
</evidence>
<dbReference type="Proteomes" id="UP000663823">
    <property type="component" value="Unassembled WGS sequence"/>
</dbReference>
<reference evidence="3" key="1">
    <citation type="submission" date="2021-02" db="EMBL/GenBank/DDBJ databases">
        <authorList>
            <person name="Nowell W R."/>
        </authorList>
    </citation>
    <scope>NUCLEOTIDE SEQUENCE</scope>
</reference>
<dbReference type="EMBL" id="CAJOBE010007433">
    <property type="protein sequence ID" value="CAF4035905.1"/>
    <property type="molecule type" value="Genomic_DNA"/>
</dbReference>
<evidence type="ECO:0000313" key="4">
    <source>
        <dbReference type="EMBL" id="CAF4066239.1"/>
    </source>
</evidence>
<dbReference type="Proteomes" id="UP000663874">
    <property type="component" value="Unassembled WGS sequence"/>
</dbReference>
<gene>
    <name evidence="3" type="ORF">FNK824_LOCUS27904</name>
    <name evidence="4" type="ORF">OTI717_LOCUS32413</name>
    <name evidence="2" type="ORF">SEV965_LOCUS34986</name>
</gene>
<evidence type="ECO:0000313" key="3">
    <source>
        <dbReference type="EMBL" id="CAF4035905.1"/>
    </source>
</evidence>
<comment type="caution">
    <text evidence="3">The sequence shown here is derived from an EMBL/GenBank/DDBJ whole genome shotgun (WGS) entry which is preliminary data.</text>
</comment>
<sequence length="92" mass="10542">MAHAQHVIDQYQNGNNIDDDNTPVSIHVEEIERHINVQGNDDYDLILPYYIANIPKDIINVNIDAPIGIQPIEINENPQHDDINHLILLNQE</sequence>
<feature type="region of interest" description="Disordered" evidence="1">
    <location>
        <begin position="1"/>
        <end position="20"/>
    </location>
</feature>